<protein>
    <submittedName>
        <fullName evidence="5">GntR family transcriptional regulator</fullName>
    </submittedName>
</protein>
<evidence type="ECO:0000256" key="3">
    <source>
        <dbReference type="ARBA" id="ARBA00023163"/>
    </source>
</evidence>
<dbReference type="InterPro" id="IPR000524">
    <property type="entry name" value="Tscrpt_reg_HTH_GntR"/>
</dbReference>
<keyword evidence="6" id="KW-1185">Reference proteome</keyword>
<feature type="domain" description="HTH gntR-type" evidence="4">
    <location>
        <begin position="10"/>
        <end position="77"/>
    </location>
</feature>
<dbReference type="Gene3D" id="1.10.10.10">
    <property type="entry name" value="Winged helix-like DNA-binding domain superfamily/Winged helix DNA-binding domain"/>
    <property type="match status" value="1"/>
</dbReference>
<dbReference type="SMART" id="SM00895">
    <property type="entry name" value="FCD"/>
    <property type="match status" value="1"/>
</dbReference>
<keyword evidence="3" id="KW-0804">Transcription</keyword>
<gene>
    <name evidence="5" type="ORF">WMO63_21775</name>
</gene>
<evidence type="ECO:0000313" key="5">
    <source>
        <dbReference type="EMBL" id="MEQ2468292.1"/>
    </source>
</evidence>
<accession>A0ABV1F4L4</accession>
<dbReference type="InterPro" id="IPR000485">
    <property type="entry name" value="AsnC-type_HTH_dom"/>
</dbReference>
<dbReference type="Gene3D" id="1.20.120.530">
    <property type="entry name" value="GntR ligand-binding domain-like"/>
    <property type="match status" value="1"/>
</dbReference>
<dbReference type="PANTHER" id="PTHR43537">
    <property type="entry name" value="TRANSCRIPTIONAL REGULATOR, GNTR FAMILY"/>
    <property type="match status" value="1"/>
</dbReference>
<dbReference type="PRINTS" id="PR00035">
    <property type="entry name" value="HTHGNTR"/>
</dbReference>
<dbReference type="PANTHER" id="PTHR43537:SF24">
    <property type="entry name" value="GLUCONATE OPERON TRANSCRIPTIONAL REPRESSOR"/>
    <property type="match status" value="1"/>
</dbReference>
<dbReference type="CDD" id="cd07377">
    <property type="entry name" value="WHTH_GntR"/>
    <property type="match status" value="1"/>
</dbReference>
<dbReference type="RefSeq" id="WP_031538924.1">
    <property type="nucleotide sequence ID" value="NZ_JBBMFN010000090.1"/>
</dbReference>
<comment type="caution">
    <text evidence="5">The sequence shown here is derived from an EMBL/GenBank/DDBJ whole genome shotgun (WGS) entry which is preliminary data.</text>
</comment>
<dbReference type="InterPro" id="IPR036388">
    <property type="entry name" value="WH-like_DNA-bd_sf"/>
</dbReference>
<evidence type="ECO:0000256" key="1">
    <source>
        <dbReference type="ARBA" id="ARBA00023015"/>
    </source>
</evidence>
<dbReference type="PROSITE" id="PS50949">
    <property type="entry name" value="HTH_GNTR"/>
    <property type="match status" value="1"/>
</dbReference>
<dbReference type="Proteomes" id="UP001465426">
    <property type="component" value="Unassembled WGS sequence"/>
</dbReference>
<dbReference type="InterPro" id="IPR008920">
    <property type="entry name" value="TF_FadR/GntR_C"/>
</dbReference>
<dbReference type="Pfam" id="PF07729">
    <property type="entry name" value="FCD"/>
    <property type="match status" value="1"/>
</dbReference>
<dbReference type="EMBL" id="JBBMFN010000090">
    <property type="protein sequence ID" value="MEQ2468292.1"/>
    <property type="molecule type" value="Genomic_DNA"/>
</dbReference>
<dbReference type="SMART" id="SM00345">
    <property type="entry name" value="HTH_GNTR"/>
    <property type="match status" value="1"/>
</dbReference>
<dbReference type="PRINTS" id="PR00033">
    <property type="entry name" value="HTHASNC"/>
</dbReference>
<keyword evidence="1" id="KW-0805">Transcription regulation</keyword>
<keyword evidence="2" id="KW-0238">DNA-binding</keyword>
<organism evidence="5 6">
    <name type="scientific">Niallia hominis</name>
    <dbReference type="NCBI Taxonomy" id="3133173"/>
    <lineage>
        <taxon>Bacteria</taxon>
        <taxon>Bacillati</taxon>
        <taxon>Bacillota</taxon>
        <taxon>Bacilli</taxon>
        <taxon>Bacillales</taxon>
        <taxon>Bacillaceae</taxon>
        <taxon>Niallia</taxon>
    </lineage>
</organism>
<dbReference type="SUPFAM" id="SSF46785">
    <property type="entry name" value="Winged helix' DNA-binding domain"/>
    <property type="match status" value="1"/>
</dbReference>
<proteinExistence type="predicted"/>
<sequence length="215" mass="24291">MKNITQIPRQSLRAQVYDRLRSAIIHLELKPGERINDKALAEQFGVSRTPVREALKKLEDEGLIVTSPGSETVVSLVEVEQAMHAFTVVASLHGLAARLALTTLTLTHADQMTAINNEFAEALKVEDKYRAIQMDDQFHAVIIEASHNPEIMLALDRLLPKIRRLELQKFNTFDGKKSIKQHQEIISCISNDSKEQLPALIENNWLSLAEYLTEK</sequence>
<reference evidence="5 6" key="1">
    <citation type="submission" date="2024-03" db="EMBL/GenBank/DDBJ databases">
        <title>Human intestinal bacterial collection.</title>
        <authorList>
            <person name="Pauvert C."/>
            <person name="Hitch T.C.A."/>
            <person name="Clavel T."/>
        </authorList>
    </citation>
    <scope>NUCLEOTIDE SEQUENCE [LARGE SCALE GENOMIC DNA]</scope>
    <source>
        <strain evidence="5 6">CLA-SR-H024</strain>
    </source>
</reference>
<evidence type="ECO:0000259" key="4">
    <source>
        <dbReference type="PROSITE" id="PS50949"/>
    </source>
</evidence>
<name>A0ABV1F4L4_9BACI</name>
<dbReference type="InterPro" id="IPR011711">
    <property type="entry name" value="GntR_C"/>
</dbReference>
<dbReference type="SUPFAM" id="SSF48008">
    <property type="entry name" value="GntR ligand-binding domain-like"/>
    <property type="match status" value="1"/>
</dbReference>
<dbReference type="InterPro" id="IPR036390">
    <property type="entry name" value="WH_DNA-bd_sf"/>
</dbReference>
<dbReference type="Pfam" id="PF00392">
    <property type="entry name" value="GntR"/>
    <property type="match status" value="1"/>
</dbReference>
<evidence type="ECO:0000313" key="6">
    <source>
        <dbReference type="Proteomes" id="UP001465426"/>
    </source>
</evidence>
<evidence type="ECO:0000256" key="2">
    <source>
        <dbReference type="ARBA" id="ARBA00023125"/>
    </source>
</evidence>